<keyword evidence="2" id="KW-1133">Transmembrane helix</keyword>
<feature type="transmembrane region" description="Helical" evidence="2">
    <location>
        <begin position="77"/>
        <end position="97"/>
    </location>
</feature>
<feature type="transmembrane region" description="Helical" evidence="2">
    <location>
        <begin position="38"/>
        <end position="57"/>
    </location>
</feature>
<organism evidence="3 4">
    <name type="scientific">Stachybotrys chlorohalonatus (strain IBT 40285)</name>
    <dbReference type="NCBI Taxonomy" id="1283841"/>
    <lineage>
        <taxon>Eukaryota</taxon>
        <taxon>Fungi</taxon>
        <taxon>Dikarya</taxon>
        <taxon>Ascomycota</taxon>
        <taxon>Pezizomycotina</taxon>
        <taxon>Sordariomycetes</taxon>
        <taxon>Hypocreomycetidae</taxon>
        <taxon>Hypocreales</taxon>
        <taxon>Stachybotryaceae</taxon>
        <taxon>Stachybotrys</taxon>
    </lineage>
</organism>
<keyword evidence="4" id="KW-1185">Reference proteome</keyword>
<dbReference type="AlphaFoldDB" id="A0A084QZ52"/>
<proteinExistence type="predicted"/>
<keyword evidence="2" id="KW-0472">Membrane</keyword>
<gene>
    <name evidence="3" type="ORF">S40285_09826</name>
</gene>
<feature type="region of interest" description="Disordered" evidence="1">
    <location>
        <begin position="100"/>
        <end position="125"/>
    </location>
</feature>
<keyword evidence="2" id="KW-0812">Transmembrane</keyword>
<evidence type="ECO:0000256" key="2">
    <source>
        <dbReference type="SAM" id="Phobius"/>
    </source>
</evidence>
<feature type="transmembrane region" description="Helical" evidence="2">
    <location>
        <begin position="12"/>
        <end position="32"/>
    </location>
</feature>
<evidence type="ECO:0000313" key="3">
    <source>
        <dbReference type="EMBL" id="KFA69237.1"/>
    </source>
</evidence>
<accession>A0A084QZ52</accession>
<reference evidence="3 4" key="1">
    <citation type="journal article" date="2014" name="BMC Genomics">
        <title>Comparative genome sequencing reveals chemotype-specific gene clusters in the toxigenic black mold Stachybotrys.</title>
        <authorList>
            <person name="Semeiks J."/>
            <person name="Borek D."/>
            <person name="Otwinowski Z."/>
            <person name="Grishin N.V."/>
        </authorList>
    </citation>
    <scope>NUCLEOTIDE SEQUENCE [LARGE SCALE GENOMIC DNA]</scope>
    <source>
        <strain evidence="3 4">IBT 40285</strain>
    </source>
</reference>
<dbReference type="OrthoDB" id="10307907at2759"/>
<dbReference type="HOGENOM" id="CLU_1714495_0_0_1"/>
<dbReference type="InParanoid" id="A0A084QZ52"/>
<dbReference type="EMBL" id="KL659601">
    <property type="protein sequence ID" value="KFA69237.1"/>
    <property type="molecule type" value="Genomic_DNA"/>
</dbReference>
<evidence type="ECO:0000256" key="1">
    <source>
        <dbReference type="SAM" id="MobiDB-lite"/>
    </source>
</evidence>
<evidence type="ECO:0000313" key="4">
    <source>
        <dbReference type="Proteomes" id="UP000028524"/>
    </source>
</evidence>
<name>A0A084QZ52_STAC4</name>
<dbReference type="Proteomes" id="UP000028524">
    <property type="component" value="Unassembled WGS sequence"/>
</dbReference>
<protein>
    <submittedName>
        <fullName evidence="3">Uncharacterized protein</fullName>
    </submittedName>
</protein>
<sequence length="153" mass="16296">METDRGWKVSFFVILASITELGLSATVVTQAFGPYRDAAIWTLLVSLVSIGLFGWIISQLPDGILSSKSPSTKTHLATSLALILWFTAFVALLATHVQTGGGGMDNKQKRRLRAPDSSPSRRSRLGPVIDGAVALGELESISIACDAFAGLHL</sequence>